<gene>
    <name evidence="1" type="ORF">Sangu_2547200</name>
</gene>
<evidence type="ECO:0000313" key="1">
    <source>
        <dbReference type="EMBL" id="KAL0291067.1"/>
    </source>
</evidence>
<name>A0AAW2JAD0_9LAMI</name>
<organism evidence="1">
    <name type="scientific">Sesamum angustifolium</name>
    <dbReference type="NCBI Taxonomy" id="2727405"/>
    <lineage>
        <taxon>Eukaryota</taxon>
        <taxon>Viridiplantae</taxon>
        <taxon>Streptophyta</taxon>
        <taxon>Embryophyta</taxon>
        <taxon>Tracheophyta</taxon>
        <taxon>Spermatophyta</taxon>
        <taxon>Magnoliopsida</taxon>
        <taxon>eudicotyledons</taxon>
        <taxon>Gunneridae</taxon>
        <taxon>Pentapetalae</taxon>
        <taxon>asterids</taxon>
        <taxon>lamiids</taxon>
        <taxon>Lamiales</taxon>
        <taxon>Pedaliaceae</taxon>
        <taxon>Sesamum</taxon>
    </lineage>
</organism>
<protein>
    <recommendedName>
        <fullName evidence="2">Reverse transcriptase domain-containing protein</fullName>
    </recommendedName>
</protein>
<sequence length="205" mass="23084">MLRQLNHTIIALVTKFGHPPSVADYRPIPRCNVICKVITKIIADRLSPALEHLIDSSQAAFVGGRTSQIITSWLNKWFGSTRGNGFHLVMSLTSTYRRHLIRSHRHSSPKYSTGLSSRIPRERRWPRRKFAIRRRTAVRVSGISNPGTLSSLPEFYGTFIARQTPYGLSGSMRFTFGGLVLGLIAQEGRFSTPSTTCRDSGQDYY</sequence>
<dbReference type="EMBL" id="JACGWK010001326">
    <property type="protein sequence ID" value="KAL0291067.1"/>
    <property type="molecule type" value="Genomic_DNA"/>
</dbReference>
<comment type="caution">
    <text evidence="1">The sequence shown here is derived from an EMBL/GenBank/DDBJ whole genome shotgun (WGS) entry which is preliminary data.</text>
</comment>
<dbReference type="AlphaFoldDB" id="A0AAW2JAD0"/>
<accession>A0AAW2JAD0</accession>
<proteinExistence type="predicted"/>
<reference evidence="1" key="1">
    <citation type="submission" date="2020-06" db="EMBL/GenBank/DDBJ databases">
        <authorList>
            <person name="Li T."/>
            <person name="Hu X."/>
            <person name="Zhang T."/>
            <person name="Song X."/>
            <person name="Zhang H."/>
            <person name="Dai N."/>
            <person name="Sheng W."/>
            <person name="Hou X."/>
            <person name="Wei L."/>
        </authorList>
    </citation>
    <scope>NUCLEOTIDE SEQUENCE</scope>
    <source>
        <strain evidence="1">G01</strain>
        <tissue evidence="1">Leaf</tissue>
    </source>
</reference>
<reference evidence="1" key="2">
    <citation type="journal article" date="2024" name="Plant">
        <title>Genomic evolution and insights into agronomic trait innovations of Sesamum species.</title>
        <authorList>
            <person name="Miao H."/>
            <person name="Wang L."/>
            <person name="Qu L."/>
            <person name="Liu H."/>
            <person name="Sun Y."/>
            <person name="Le M."/>
            <person name="Wang Q."/>
            <person name="Wei S."/>
            <person name="Zheng Y."/>
            <person name="Lin W."/>
            <person name="Duan Y."/>
            <person name="Cao H."/>
            <person name="Xiong S."/>
            <person name="Wang X."/>
            <person name="Wei L."/>
            <person name="Li C."/>
            <person name="Ma Q."/>
            <person name="Ju M."/>
            <person name="Zhao R."/>
            <person name="Li G."/>
            <person name="Mu C."/>
            <person name="Tian Q."/>
            <person name="Mei H."/>
            <person name="Zhang T."/>
            <person name="Gao T."/>
            <person name="Zhang H."/>
        </authorList>
    </citation>
    <scope>NUCLEOTIDE SEQUENCE</scope>
    <source>
        <strain evidence="1">G01</strain>
    </source>
</reference>
<evidence type="ECO:0008006" key="2">
    <source>
        <dbReference type="Google" id="ProtNLM"/>
    </source>
</evidence>